<feature type="binding site" evidence="7">
    <location>
        <position position="69"/>
    </location>
    <ligand>
        <name>tRNA</name>
        <dbReference type="ChEBI" id="CHEBI:17843"/>
    </ligand>
</feature>
<comment type="subcellular location">
    <subcellularLocation>
        <location evidence="7">Cytoplasm</location>
    </subcellularLocation>
</comment>
<comment type="caution">
    <text evidence="8">The sequence shown here is derived from an EMBL/GenBank/DDBJ whole genome shotgun (WGS) entry which is preliminary data.</text>
</comment>
<feature type="site" description="Discriminates between blocked and unblocked aminoacyl-tRNA" evidence="7">
    <location>
        <position position="14"/>
    </location>
</feature>
<dbReference type="CDD" id="cd00462">
    <property type="entry name" value="PTH"/>
    <property type="match status" value="1"/>
</dbReference>
<feature type="binding site" evidence="7">
    <location>
        <position position="117"/>
    </location>
    <ligand>
        <name>tRNA</name>
        <dbReference type="ChEBI" id="CHEBI:17843"/>
    </ligand>
</feature>
<evidence type="ECO:0000256" key="7">
    <source>
        <dbReference type="HAMAP-Rule" id="MF_00083"/>
    </source>
</evidence>
<dbReference type="InterPro" id="IPR018171">
    <property type="entry name" value="Pept_tRNA_hydro_CS"/>
</dbReference>
<dbReference type="EC" id="3.1.1.29" evidence="1 7"/>
<sequence>MDMQKPVMVAGLGNPGRRYAESRHNAGFQVVTSLGASLAVPLDKNKFDAEFGRGRIGGCDIFLVRPQSFMNRSGMPVQKLARFFDIEFSNVVVVYDDIDLPLGRIRIREKGGHGGHNGIRSLMEQLGTPEFVRVRVGVGRPEGEQDVADYVLSGFSSKEKEIWLRVVEKARDAICCILQEGVSAAMQKYHL</sequence>
<dbReference type="PANTHER" id="PTHR17224:SF1">
    <property type="entry name" value="PEPTIDYL-TRNA HYDROLASE"/>
    <property type="match status" value="1"/>
</dbReference>
<dbReference type="HAMAP" id="MF_00083">
    <property type="entry name" value="Pept_tRNA_hydro_bact"/>
    <property type="match status" value="1"/>
</dbReference>
<proteinExistence type="inferred from homology"/>
<keyword evidence="4 7" id="KW-0694">RNA-binding</keyword>
<comment type="function">
    <text evidence="7">Catalyzes the release of premature peptidyl moieties from peptidyl-tRNA molecules trapped in stalled 50S ribosomal subunits, and thus maintains levels of free tRNAs and 50S ribosomes.</text>
</comment>
<dbReference type="EMBL" id="JAPFPW010000012">
    <property type="protein sequence ID" value="MCW7754545.1"/>
    <property type="molecule type" value="Genomic_DNA"/>
</dbReference>
<dbReference type="InterPro" id="IPR036416">
    <property type="entry name" value="Pept_tRNA_hydro_sf"/>
</dbReference>
<feature type="active site" description="Proton acceptor" evidence="7">
    <location>
        <position position="24"/>
    </location>
</feature>
<organism evidence="8 9">
    <name type="scientific">Desulfobotulus pelophilus</name>
    <dbReference type="NCBI Taxonomy" id="2823377"/>
    <lineage>
        <taxon>Bacteria</taxon>
        <taxon>Pseudomonadati</taxon>
        <taxon>Thermodesulfobacteriota</taxon>
        <taxon>Desulfobacteria</taxon>
        <taxon>Desulfobacterales</taxon>
        <taxon>Desulfobacteraceae</taxon>
        <taxon>Desulfobotulus</taxon>
    </lineage>
</organism>
<gene>
    <name evidence="7 8" type="primary">pth</name>
    <name evidence="8" type="ORF">OOT00_11170</name>
</gene>
<keyword evidence="3 7" id="KW-0378">Hydrolase</keyword>
<evidence type="ECO:0000256" key="3">
    <source>
        <dbReference type="ARBA" id="ARBA00022801"/>
    </source>
</evidence>
<evidence type="ECO:0000313" key="9">
    <source>
        <dbReference type="Proteomes" id="UP001209681"/>
    </source>
</evidence>
<feature type="binding site" evidence="7">
    <location>
        <position position="71"/>
    </location>
    <ligand>
        <name>tRNA</name>
        <dbReference type="ChEBI" id="CHEBI:17843"/>
    </ligand>
</feature>
<feature type="site" description="Stabilizes the basic form of H active site to accept a proton" evidence="7">
    <location>
        <position position="96"/>
    </location>
</feature>
<comment type="subunit">
    <text evidence="7">Monomer.</text>
</comment>
<dbReference type="GO" id="GO:0004045">
    <property type="term" value="F:peptidyl-tRNA hydrolase activity"/>
    <property type="evidence" value="ECO:0007669"/>
    <property type="project" value="UniProtKB-EC"/>
</dbReference>
<dbReference type="InterPro" id="IPR001328">
    <property type="entry name" value="Pept_tRNA_hydro"/>
</dbReference>
<dbReference type="Pfam" id="PF01195">
    <property type="entry name" value="Pept_tRNA_hydro"/>
    <property type="match status" value="1"/>
</dbReference>
<dbReference type="RefSeq" id="WP_265425459.1">
    <property type="nucleotide sequence ID" value="NZ_JAPFPW010000012.1"/>
</dbReference>
<keyword evidence="2 7" id="KW-0820">tRNA-binding</keyword>
<reference evidence="8 9" key="1">
    <citation type="submission" date="2022-11" db="EMBL/GenBank/DDBJ databases">
        <title>Desulfobotulus tamanensis H1 sp. nov. - anaerobic, alkaliphilic, sulphate reducing bacterium isolated from terrestrial mud volcano.</title>
        <authorList>
            <person name="Frolova A."/>
            <person name="Merkel A.Y."/>
            <person name="Slobodkin A.I."/>
        </authorList>
    </citation>
    <scope>NUCLEOTIDE SEQUENCE [LARGE SCALE GENOMIC DNA]</scope>
    <source>
        <strain evidence="8 9">H1</strain>
    </source>
</reference>
<comment type="catalytic activity">
    <reaction evidence="7">
        <text>an N-acyl-L-alpha-aminoacyl-tRNA + H2O = an N-acyl-L-amino acid + a tRNA + H(+)</text>
        <dbReference type="Rhea" id="RHEA:54448"/>
        <dbReference type="Rhea" id="RHEA-COMP:10123"/>
        <dbReference type="Rhea" id="RHEA-COMP:13883"/>
        <dbReference type="ChEBI" id="CHEBI:15377"/>
        <dbReference type="ChEBI" id="CHEBI:15378"/>
        <dbReference type="ChEBI" id="CHEBI:59874"/>
        <dbReference type="ChEBI" id="CHEBI:78442"/>
        <dbReference type="ChEBI" id="CHEBI:138191"/>
        <dbReference type="EC" id="3.1.1.29"/>
    </reaction>
</comment>
<protein>
    <recommendedName>
        <fullName evidence="6 7">Peptidyl-tRNA hydrolase</fullName>
        <shortName evidence="7">Pth</shortName>
        <ecNumber evidence="1 7">3.1.1.29</ecNumber>
    </recommendedName>
</protein>
<dbReference type="Gene3D" id="3.40.50.1470">
    <property type="entry name" value="Peptidyl-tRNA hydrolase"/>
    <property type="match status" value="1"/>
</dbReference>
<accession>A0ABT3NAT6</accession>
<evidence type="ECO:0000256" key="4">
    <source>
        <dbReference type="ARBA" id="ARBA00022884"/>
    </source>
</evidence>
<dbReference type="SUPFAM" id="SSF53178">
    <property type="entry name" value="Peptidyl-tRNA hydrolase-like"/>
    <property type="match status" value="1"/>
</dbReference>
<dbReference type="NCBIfam" id="TIGR00447">
    <property type="entry name" value="pth"/>
    <property type="match status" value="1"/>
</dbReference>
<dbReference type="Proteomes" id="UP001209681">
    <property type="component" value="Unassembled WGS sequence"/>
</dbReference>
<evidence type="ECO:0000256" key="2">
    <source>
        <dbReference type="ARBA" id="ARBA00022555"/>
    </source>
</evidence>
<evidence type="ECO:0000256" key="6">
    <source>
        <dbReference type="ARBA" id="ARBA00050038"/>
    </source>
</evidence>
<keyword evidence="7" id="KW-0963">Cytoplasm</keyword>
<dbReference type="PROSITE" id="PS01196">
    <property type="entry name" value="PEPT_TRNA_HYDROL_2"/>
    <property type="match status" value="1"/>
</dbReference>
<comment type="similarity">
    <text evidence="5 7">Belongs to the PTH family.</text>
</comment>
<evidence type="ECO:0000256" key="1">
    <source>
        <dbReference type="ARBA" id="ARBA00013260"/>
    </source>
</evidence>
<dbReference type="PANTHER" id="PTHR17224">
    <property type="entry name" value="PEPTIDYL-TRNA HYDROLASE"/>
    <property type="match status" value="1"/>
</dbReference>
<name>A0ABT3NAT6_9BACT</name>
<comment type="function">
    <text evidence="7">Hydrolyzes ribosome-free peptidyl-tRNAs (with 1 or more amino acids incorporated), which drop off the ribosome during protein synthesis, or as a result of ribosome stalling.</text>
</comment>
<evidence type="ECO:0000313" key="8">
    <source>
        <dbReference type="EMBL" id="MCW7754545.1"/>
    </source>
</evidence>
<keyword evidence="9" id="KW-1185">Reference proteome</keyword>
<evidence type="ECO:0000256" key="5">
    <source>
        <dbReference type="ARBA" id="ARBA00038063"/>
    </source>
</evidence>
<feature type="binding site" evidence="7">
    <location>
        <position position="19"/>
    </location>
    <ligand>
        <name>tRNA</name>
        <dbReference type="ChEBI" id="CHEBI:17843"/>
    </ligand>
</feature>